<geneLocation type="mitochondrion" evidence="1"/>
<organism evidence="1">
    <name type="scientific">Rhizoctonia solani</name>
    <dbReference type="NCBI Taxonomy" id="456999"/>
    <lineage>
        <taxon>Eukaryota</taxon>
        <taxon>Fungi</taxon>
        <taxon>Dikarya</taxon>
        <taxon>Basidiomycota</taxon>
        <taxon>Agaricomycotina</taxon>
        <taxon>Agaricomycetes</taxon>
        <taxon>Cantharellales</taxon>
        <taxon>Ceratobasidiaceae</taxon>
        <taxon>Rhizoctonia</taxon>
    </lineage>
</organism>
<sequence length="83" mass="9631">METVNKLLEKVCLVTKISFKYFIFKKFCTDKKLELLFLLGHILQPREKIKHHPSRSWGPTARKLQPVNSAELGLVLQLPSLEL</sequence>
<keyword evidence="1" id="KW-0496">Mitochondrion</keyword>
<reference evidence="1" key="1">
    <citation type="submission" date="2012-12" db="EMBL/GenBank/DDBJ databases">
        <authorList>
            <person name="Pakala S."/>
            <person name="Fedorova N."/>
            <person name="Joardar V."/>
            <person name="Shabalina S."/>
            <person name="Hostetler J."/>
            <person name="Pakala S."/>
            <person name="Zafar N."/>
            <person name="Nierman W."/>
            <person name="Cubeta M."/>
        </authorList>
    </citation>
    <scope>NUCLEOTIDE SEQUENCE</scope>
    <source>
        <strain evidence="1">AG3 Rhs1AP</strain>
    </source>
</reference>
<dbReference type="RefSeq" id="YP_008082044.1">
    <property type="nucleotide sequence ID" value="NC_021436.1"/>
</dbReference>
<gene>
    <name evidence="1" type="ORF">RSOL_m01060</name>
</gene>
<dbReference type="EMBL" id="KC352446">
    <property type="protein sequence ID" value="AGK45421.1"/>
    <property type="molecule type" value="Genomic_DNA"/>
</dbReference>
<reference evidence="1" key="2">
    <citation type="journal article" date="2014" name="FEMS Microbiol. Lett.">
        <title>Mobile elements and mitochondrial genome expansion in the soil fungus and potato pathogen Rhizoctonia solani AG-3.</title>
        <authorList>
            <person name="Losada L."/>
            <person name="Pakala S.B."/>
            <person name="Fedorova N.D."/>
            <person name="Joardar V."/>
            <person name="Shabalina S.A."/>
            <person name="Hostetler J."/>
            <person name="Pakala S.M."/>
            <person name="Zafar N."/>
            <person name="Thomas E."/>
            <person name="Rodriguez-Carres M."/>
            <person name="Dean R."/>
            <person name="Vilgalys R."/>
            <person name="Nierman W.C."/>
            <person name="Cubeta M.A."/>
        </authorList>
    </citation>
    <scope>NUCLEOTIDE SEQUENCE</scope>
    <source>
        <strain evidence="1">AG3 Rhs1AP</strain>
    </source>
</reference>
<dbReference type="AlphaFoldDB" id="N0A707"/>
<proteinExistence type="predicted"/>
<protein>
    <submittedName>
        <fullName evidence="1">Uncharacterized protein</fullName>
    </submittedName>
</protein>
<dbReference type="GeneID" id="16029549"/>
<name>N0A707_9AGAM</name>
<evidence type="ECO:0000313" key="1">
    <source>
        <dbReference type="EMBL" id="AGK45421.1"/>
    </source>
</evidence>
<accession>N0A707</accession>